<dbReference type="InterPro" id="IPR003593">
    <property type="entry name" value="AAA+_ATPase"/>
</dbReference>
<dbReference type="SUPFAM" id="SSF52540">
    <property type="entry name" value="P-loop containing nucleoside triphosphate hydrolases"/>
    <property type="match status" value="1"/>
</dbReference>
<evidence type="ECO:0000313" key="5">
    <source>
        <dbReference type="EMBL" id="MDR6891964.1"/>
    </source>
</evidence>
<dbReference type="CDD" id="cd03255">
    <property type="entry name" value="ABC_MJ0796_LolCDE_FtsE"/>
    <property type="match status" value="1"/>
</dbReference>
<dbReference type="Pfam" id="PF00005">
    <property type="entry name" value="ABC_tran"/>
    <property type="match status" value="1"/>
</dbReference>
<dbReference type="InterPro" id="IPR027417">
    <property type="entry name" value="P-loop_NTPase"/>
</dbReference>
<keyword evidence="2" id="KW-0547">Nucleotide-binding</keyword>
<proteinExistence type="predicted"/>
<reference evidence="5" key="1">
    <citation type="submission" date="2023-07" db="EMBL/GenBank/DDBJ databases">
        <title>Sequencing the genomes of 1000 actinobacteria strains.</title>
        <authorList>
            <person name="Klenk H.-P."/>
        </authorList>
    </citation>
    <scope>NUCLEOTIDE SEQUENCE</scope>
    <source>
        <strain evidence="5">DSM 13988</strain>
    </source>
</reference>
<sequence>MTSEITLRGVWKRYPPSTVALRDADVDVNAGEALAIVGPSGSGKSTLLAMLGLLEAPDEGQRTIAGVDTAGASERELTRLRREHLAFVFQAFHLVDHLSARENVEHALAIRGVPSRLRRARAEQALDSVGLSHRLDARPPTLSGGERQRVAIARALAAQPRVLLCDEPTGNLDTATASAVLELLLAQAGSGLAVVIVTHDPGLAAKCSRALRVVDGQVGHAS</sequence>
<keyword evidence="3 5" id="KW-0067">ATP-binding</keyword>
<dbReference type="Proteomes" id="UP001247307">
    <property type="component" value="Unassembled WGS sequence"/>
</dbReference>
<dbReference type="SMART" id="SM00382">
    <property type="entry name" value="AAA"/>
    <property type="match status" value="1"/>
</dbReference>
<keyword evidence="6" id="KW-1185">Reference proteome</keyword>
<organism evidence="5 6">
    <name type="scientific">Falsarthrobacter nasiphocae</name>
    <dbReference type="NCBI Taxonomy" id="189863"/>
    <lineage>
        <taxon>Bacteria</taxon>
        <taxon>Bacillati</taxon>
        <taxon>Actinomycetota</taxon>
        <taxon>Actinomycetes</taxon>
        <taxon>Micrococcales</taxon>
        <taxon>Micrococcaceae</taxon>
        <taxon>Falsarthrobacter</taxon>
    </lineage>
</organism>
<dbReference type="EMBL" id="JAVDUI010000001">
    <property type="protein sequence ID" value="MDR6891964.1"/>
    <property type="molecule type" value="Genomic_DNA"/>
</dbReference>
<dbReference type="GO" id="GO:0016887">
    <property type="term" value="F:ATP hydrolysis activity"/>
    <property type="evidence" value="ECO:0007669"/>
    <property type="project" value="InterPro"/>
</dbReference>
<evidence type="ECO:0000256" key="1">
    <source>
        <dbReference type="ARBA" id="ARBA00022448"/>
    </source>
</evidence>
<dbReference type="GO" id="GO:0022857">
    <property type="term" value="F:transmembrane transporter activity"/>
    <property type="evidence" value="ECO:0007669"/>
    <property type="project" value="TreeGrafter"/>
</dbReference>
<dbReference type="AlphaFoldDB" id="A0AAE3YGV2"/>
<evidence type="ECO:0000256" key="3">
    <source>
        <dbReference type="ARBA" id="ARBA00022840"/>
    </source>
</evidence>
<dbReference type="GO" id="GO:0005886">
    <property type="term" value="C:plasma membrane"/>
    <property type="evidence" value="ECO:0007669"/>
    <property type="project" value="TreeGrafter"/>
</dbReference>
<dbReference type="InterPro" id="IPR003439">
    <property type="entry name" value="ABC_transporter-like_ATP-bd"/>
</dbReference>
<dbReference type="PANTHER" id="PTHR24220:SF86">
    <property type="entry name" value="ABC TRANSPORTER ABCH.1"/>
    <property type="match status" value="1"/>
</dbReference>
<evidence type="ECO:0000313" key="6">
    <source>
        <dbReference type="Proteomes" id="UP001247307"/>
    </source>
</evidence>
<accession>A0AAE3YGV2</accession>
<dbReference type="InterPro" id="IPR017871">
    <property type="entry name" value="ABC_transporter-like_CS"/>
</dbReference>
<evidence type="ECO:0000256" key="2">
    <source>
        <dbReference type="ARBA" id="ARBA00022741"/>
    </source>
</evidence>
<dbReference type="RefSeq" id="WP_309850322.1">
    <property type="nucleotide sequence ID" value="NZ_BAAAIU010000023.1"/>
</dbReference>
<dbReference type="InterPro" id="IPR017911">
    <property type="entry name" value="MacB-like_ATP-bd"/>
</dbReference>
<comment type="caution">
    <text evidence="5">The sequence shown here is derived from an EMBL/GenBank/DDBJ whole genome shotgun (WGS) entry which is preliminary data.</text>
</comment>
<dbReference type="GO" id="GO:0005524">
    <property type="term" value="F:ATP binding"/>
    <property type="evidence" value="ECO:0007669"/>
    <property type="project" value="UniProtKB-KW"/>
</dbReference>
<protein>
    <submittedName>
        <fullName evidence="5">ABC transport system ATP-binding protein</fullName>
    </submittedName>
</protein>
<dbReference type="PANTHER" id="PTHR24220">
    <property type="entry name" value="IMPORT ATP-BINDING PROTEIN"/>
    <property type="match status" value="1"/>
</dbReference>
<gene>
    <name evidence="5" type="ORF">J2S35_000904</name>
</gene>
<dbReference type="PROSITE" id="PS50893">
    <property type="entry name" value="ABC_TRANSPORTER_2"/>
    <property type="match status" value="1"/>
</dbReference>
<feature type="domain" description="ABC transporter" evidence="4">
    <location>
        <begin position="5"/>
        <end position="221"/>
    </location>
</feature>
<dbReference type="Gene3D" id="3.40.50.300">
    <property type="entry name" value="P-loop containing nucleotide triphosphate hydrolases"/>
    <property type="match status" value="1"/>
</dbReference>
<dbReference type="PROSITE" id="PS00211">
    <property type="entry name" value="ABC_TRANSPORTER_1"/>
    <property type="match status" value="1"/>
</dbReference>
<keyword evidence="1" id="KW-0813">Transport</keyword>
<name>A0AAE3YGV2_9MICC</name>
<dbReference type="InterPro" id="IPR015854">
    <property type="entry name" value="ABC_transpr_LolD-like"/>
</dbReference>
<evidence type="ECO:0000259" key="4">
    <source>
        <dbReference type="PROSITE" id="PS50893"/>
    </source>
</evidence>